<accession>A0AAV2VYM3</accession>
<feature type="transmembrane region" description="Helical" evidence="1">
    <location>
        <begin position="140"/>
        <end position="159"/>
    </location>
</feature>
<feature type="transmembrane region" description="Helical" evidence="1">
    <location>
        <begin position="56"/>
        <end position="76"/>
    </location>
</feature>
<reference evidence="2 3" key="1">
    <citation type="journal article" date="2013" name="ISME J.">
        <title>Comparative genomics of pathogenic lineages of Vibrio nigripulchritudo identifies virulence-associated traits.</title>
        <authorList>
            <person name="Goudenege D."/>
            <person name="Labreuche Y."/>
            <person name="Krin E."/>
            <person name="Ansquer D."/>
            <person name="Mangenot S."/>
            <person name="Calteau A."/>
            <person name="Medigue C."/>
            <person name="Mazel D."/>
            <person name="Polz M.F."/>
            <person name="Le Roux F."/>
        </authorList>
    </citation>
    <scope>NUCLEOTIDE SEQUENCE [LARGE SCALE GENOMIC DNA]</scope>
    <source>
        <strain evidence="2 3">SOn1</strain>
    </source>
</reference>
<dbReference type="AlphaFoldDB" id="A0AAV2VYM3"/>
<evidence type="ECO:0000256" key="1">
    <source>
        <dbReference type="SAM" id="Phobius"/>
    </source>
</evidence>
<comment type="caution">
    <text evidence="2">The sequence shown here is derived from an EMBL/GenBank/DDBJ whole genome shotgun (WGS) entry which is preliminary data.</text>
</comment>
<evidence type="ECO:0000313" key="2">
    <source>
        <dbReference type="EMBL" id="CCO49734.1"/>
    </source>
</evidence>
<sequence length="215" mass="24951">MNRLSKPSILTQENILVLLVPAILYFSLVHLFGMFWCILFLSAYGCFVSIYSTRKSIVAFFFALFGLIEWMVSLHLPQSLLDAFPQFSYMTGALQIAVIMLVFSFLRFPLPMLLAEATYEHLKALHRQFPDEYIRMWQKISAMWILCFLGKALVFYLSLHASHEQIQLMSILLGWPLYCMLILVSIIALNVKVLSFYRESLMSENNRSHANGHFF</sequence>
<keyword evidence="1" id="KW-0812">Transmembrane</keyword>
<evidence type="ECO:0000313" key="3">
    <source>
        <dbReference type="Proteomes" id="UP000018211"/>
    </source>
</evidence>
<keyword evidence="1" id="KW-1133">Transmembrane helix</keyword>
<proteinExistence type="predicted"/>
<feature type="transmembrane region" description="Helical" evidence="1">
    <location>
        <begin position="171"/>
        <end position="191"/>
    </location>
</feature>
<dbReference type="EMBL" id="CAOF01000185">
    <property type="protein sequence ID" value="CCO49734.1"/>
    <property type="molecule type" value="Genomic_DNA"/>
</dbReference>
<organism evidence="2 3">
    <name type="scientific">Vibrio nigripulchritudo SOn1</name>
    <dbReference type="NCBI Taxonomy" id="1238450"/>
    <lineage>
        <taxon>Bacteria</taxon>
        <taxon>Pseudomonadati</taxon>
        <taxon>Pseudomonadota</taxon>
        <taxon>Gammaproteobacteria</taxon>
        <taxon>Vibrionales</taxon>
        <taxon>Vibrionaceae</taxon>
        <taxon>Vibrio</taxon>
    </lineage>
</organism>
<protein>
    <submittedName>
        <fullName evidence="2">Uncharacterized protein</fullName>
    </submittedName>
</protein>
<feature type="transmembrane region" description="Helical" evidence="1">
    <location>
        <begin position="15"/>
        <end position="44"/>
    </location>
</feature>
<keyword evidence="1" id="KW-0472">Membrane</keyword>
<name>A0AAV2VYM3_9VIBR</name>
<gene>
    <name evidence="2" type="ORF">VIBNISOn1_890003</name>
</gene>
<dbReference type="Proteomes" id="UP000018211">
    <property type="component" value="Unassembled WGS sequence"/>
</dbReference>
<dbReference type="RefSeq" id="WP_022613766.1">
    <property type="nucleotide sequence ID" value="NZ_LK391965.1"/>
</dbReference>